<evidence type="ECO:0000256" key="1">
    <source>
        <dbReference type="ARBA" id="ARBA00004613"/>
    </source>
</evidence>
<accession>A0A914DE14</accession>
<dbReference type="InterPro" id="IPR038479">
    <property type="entry name" value="Transthyretin-like_sf"/>
</dbReference>
<evidence type="ECO:0000256" key="5">
    <source>
        <dbReference type="SAM" id="MobiDB-lite"/>
    </source>
</evidence>
<dbReference type="InterPro" id="IPR001534">
    <property type="entry name" value="Transthyretin-like"/>
</dbReference>
<dbReference type="PANTHER" id="PTHR21700">
    <property type="entry name" value="TRANSTHYRETIN-LIKE FAMILY PROTEIN-RELATED"/>
    <property type="match status" value="1"/>
</dbReference>
<keyword evidence="6" id="KW-1185">Reference proteome</keyword>
<feature type="region of interest" description="Disordered" evidence="5">
    <location>
        <begin position="1"/>
        <end position="29"/>
    </location>
</feature>
<evidence type="ECO:0000313" key="6">
    <source>
        <dbReference type="Proteomes" id="UP000887540"/>
    </source>
</evidence>
<name>A0A914DE14_9BILA</name>
<dbReference type="GO" id="GO:0009986">
    <property type="term" value="C:cell surface"/>
    <property type="evidence" value="ECO:0007669"/>
    <property type="project" value="InterPro"/>
</dbReference>
<protein>
    <submittedName>
        <fullName evidence="7">Transthyretin-like family protein</fullName>
    </submittedName>
</protein>
<dbReference type="Gene3D" id="2.60.40.3330">
    <property type="match status" value="1"/>
</dbReference>
<dbReference type="GO" id="GO:0005576">
    <property type="term" value="C:extracellular region"/>
    <property type="evidence" value="ECO:0007669"/>
    <property type="project" value="UniProtKB-SubCell"/>
</dbReference>
<organism evidence="6 7">
    <name type="scientific">Acrobeloides nanus</name>
    <dbReference type="NCBI Taxonomy" id="290746"/>
    <lineage>
        <taxon>Eukaryota</taxon>
        <taxon>Metazoa</taxon>
        <taxon>Ecdysozoa</taxon>
        <taxon>Nematoda</taxon>
        <taxon>Chromadorea</taxon>
        <taxon>Rhabditida</taxon>
        <taxon>Tylenchina</taxon>
        <taxon>Cephalobomorpha</taxon>
        <taxon>Cephaloboidea</taxon>
        <taxon>Cephalobidae</taxon>
        <taxon>Acrobeloides</taxon>
    </lineage>
</organism>
<dbReference type="PANTHER" id="PTHR21700:SF3">
    <property type="entry name" value="TRANSTHYRETIN-LIKE PROTEIN 5"/>
    <property type="match status" value="1"/>
</dbReference>
<evidence type="ECO:0000256" key="3">
    <source>
        <dbReference type="ARBA" id="ARBA00022525"/>
    </source>
</evidence>
<keyword evidence="4" id="KW-0732">Signal</keyword>
<dbReference type="AlphaFoldDB" id="A0A914DE14"/>
<evidence type="ECO:0000256" key="2">
    <source>
        <dbReference type="ARBA" id="ARBA00010112"/>
    </source>
</evidence>
<evidence type="ECO:0000313" key="7">
    <source>
        <dbReference type="WBParaSite" id="ACRNAN_scaffold2360.g23835.t2"/>
    </source>
</evidence>
<comment type="subcellular location">
    <subcellularLocation>
        <location evidence="1">Secreted</location>
    </subcellularLocation>
</comment>
<dbReference type="WBParaSite" id="ACRNAN_scaffold2360.g23835.t2">
    <property type="protein sequence ID" value="ACRNAN_scaffold2360.g23835.t2"/>
    <property type="gene ID" value="ACRNAN_scaffold2360.g23835"/>
</dbReference>
<proteinExistence type="inferred from homology"/>
<dbReference type="Pfam" id="PF01060">
    <property type="entry name" value="TTR-52"/>
    <property type="match status" value="1"/>
</dbReference>
<dbReference type="Proteomes" id="UP000887540">
    <property type="component" value="Unplaced"/>
</dbReference>
<reference evidence="7" key="1">
    <citation type="submission" date="2022-11" db="UniProtKB">
        <authorList>
            <consortium name="WormBaseParasite"/>
        </authorList>
    </citation>
    <scope>IDENTIFICATION</scope>
</reference>
<keyword evidence="3" id="KW-0964">Secreted</keyword>
<comment type="similarity">
    <text evidence="2">Belongs to the nematode transthyretin-like family.</text>
</comment>
<evidence type="ECO:0000256" key="4">
    <source>
        <dbReference type="ARBA" id="ARBA00022729"/>
    </source>
</evidence>
<sequence length="97" mass="10897">MYDDDRGVDLDDFMGESKTRGDGTFEVQGSSHEFTSIDPKINIYHDCDDELTPCQRKISIMIPDSYVFSGGNPDEVYDAGTIELSGKFSGEERDCFH</sequence>
<feature type="compositionally biased region" description="Basic and acidic residues" evidence="5">
    <location>
        <begin position="1"/>
        <end position="23"/>
    </location>
</feature>